<reference evidence="6" key="1">
    <citation type="journal article" date="2019" name="Int. J. Syst. Evol. Microbiol.">
        <title>The Global Catalogue of Microorganisms (GCM) 10K type strain sequencing project: providing services to taxonomists for standard genome sequencing and annotation.</title>
        <authorList>
            <consortium name="The Broad Institute Genomics Platform"/>
            <consortium name="The Broad Institute Genome Sequencing Center for Infectious Disease"/>
            <person name="Wu L."/>
            <person name="Ma J."/>
        </authorList>
    </citation>
    <scope>NUCLEOTIDE SEQUENCE [LARGE SCALE GENOMIC DNA]</scope>
    <source>
        <strain evidence="6">CGMCC 4.7289</strain>
    </source>
</reference>
<dbReference type="InterPro" id="IPR000644">
    <property type="entry name" value="CBS_dom"/>
</dbReference>
<dbReference type="InterPro" id="IPR016169">
    <property type="entry name" value="FAD-bd_PCMH_sub2"/>
</dbReference>
<evidence type="ECO:0000256" key="3">
    <source>
        <dbReference type="PROSITE-ProRule" id="PRU00703"/>
    </source>
</evidence>
<keyword evidence="2 3" id="KW-0129">CBS domain</keyword>
<dbReference type="InterPro" id="IPR036318">
    <property type="entry name" value="FAD-bd_PCMH-like_sf"/>
</dbReference>
<dbReference type="Pfam" id="PF00571">
    <property type="entry name" value="CBS"/>
    <property type="match status" value="2"/>
</dbReference>
<sequence>MRVLRERLSEDQLRALVTTNTHLGGDERRIIDEVWASGNSLIREVMVPRPDVVFLDARWARPQAEAVARAHNHSRFPVVDGDADNVIGFVHLRDLLAGDPATPLRVLVREIMRLPAAIRILPALSELRRERHQLALVVDEYGGTAGIVTLEDLIEQLVGEIHDEYDEDDEPFTGLLPAEVEGRLSLTDFARRTGVELAQGPYETLGGYLMAALGRLARVGDQVEVPGGAVTLRVLALDGRRIARVVLARVAEVPHQLPAAPVPLALPAGTPPAAIEAGSPAPAVPAISASAASAPASAR</sequence>
<name>A0ABV8LHD4_9ACTN</name>
<dbReference type="PANTHER" id="PTHR43099">
    <property type="entry name" value="UPF0053 PROTEIN YRKA"/>
    <property type="match status" value="1"/>
</dbReference>
<dbReference type="CDD" id="cd04590">
    <property type="entry name" value="CBS_pair_CorC_HlyC_assoc"/>
    <property type="match status" value="1"/>
</dbReference>
<accession>A0ABV8LHD4</accession>
<feature type="domain" description="CBS" evidence="4">
    <location>
        <begin position="46"/>
        <end position="106"/>
    </location>
</feature>
<dbReference type="EMBL" id="JBHSAY010000005">
    <property type="protein sequence ID" value="MFC4130320.1"/>
    <property type="molecule type" value="Genomic_DNA"/>
</dbReference>
<evidence type="ECO:0000259" key="4">
    <source>
        <dbReference type="PROSITE" id="PS51371"/>
    </source>
</evidence>
<keyword evidence="6" id="KW-1185">Reference proteome</keyword>
<evidence type="ECO:0000313" key="5">
    <source>
        <dbReference type="EMBL" id="MFC4130320.1"/>
    </source>
</evidence>
<proteinExistence type="predicted"/>
<dbReference type="RefSeq" id="WP_253758109.1">
    <property type="nucleotide sequence ID" value="NZ_JAMZDZ010000001.1"/>
</dbReference>
<dbReference type="PANTHER" id="PTHR43099:SF5">
    <property type="entry name" value="HLYC_CORC FAMILY TRANSPORTER"/>
    <property type="match status" value="1"/>
</dbReference>
<dbReference type="SMART" id="SM01091">
    <property type="entry name" value="CorC_HlyC"/>
    <property type="match status" value="1"/>
</dbReference>
<dbReference type="SUPFAM" id="SSF54631">
    <property type="entry name" value="CBS-domain pair"/>
    <property type="match status" value="1"/>
</dbReference>
<protein>
    <submittedName>
        <fullName evidence="5">Hemolysin family protein</fullName>
    </submittedName>
</protein>
<gene>
    <name evidence="5" type="ORF">ACFOZ4_06865</name>
</gene>
<evidence type="ECO:0000256" key="2">
    <source>
        <dbReference type="ARBA" id="ARBA00023122"/>
    </source>
</evidence>
<dbReference type="InterPro" id="IPR005170">
    <property type="entry name" value="Transptr-assoc_dom"/>
</dbReference>
<evidence type="ECO:0000256" key="1">
    <source>
        <dbReference type="ARBA" id="ARBA00022737"/>
    </source>
</evidence>
<organism evidence="5 6">
    <name type="scientific">Hamadaea flava</name>
    <dbReference type="NCBI Taxonomy" id="1742688"/>
    <lineage>
        <taxon>Bacteria</taxon>
        <taxon>Bacillati</taxon>
        <taxon>Actinomycetota</taxon>
        <taxon>Actinomycetes</taxon>
        <taxon>Micromonosporales</taxon>
        <taxon>Micromonosporaceae</taxon>
        <taxon>Hamadaea</taxon>
    </lineage>
</organism>
<dbReference type="Gene3D" id="3.30.465.10">
    <property type="match status" value="1"/>
</dbReference>
<dbReference type="Pfam" id="PF03471">
    <property type="entry name" value="CorC_HlyC"/>
    <property type="match status" value="1"/>
</dbReference>
<feature type="domain" description="CBS" evidence="4">
    <location>
        <begin position="107"/>
        <end position="164"/>
    </location>
</feature>
<evidence type="ECO:0000313" key="6">
    <source>
        <dbReference type="Proteomes" id="UP001595816"/>
    </source>
</evidence>
<dbReference type="Proteomes" id="UP001595816">
    <property type="component" value="Unassembled WGS sequence"/>
</dbReference>
<dbReference type="InterPro" id="IPR044751">
    <property type="entry name" value="Ion_transp-like_CBS"/>
</dbReference>
<dbReference type="InterPro" id="IPR018130">
    <property type="entry name" value="Ribosomal_uS2_CS"/>
</dbReference>
<dbReference type="PROSITE" id="PS00962">
    <property type="entry name" value="RIBOSOMAL_S2_1"/>
    <property type="match status" value="1"/>
</dbReference>
<dbReference type="PROSITE" id="PS51371">
    <property type="entry name" value="CBS"/>
    <property type="match status" value="2"/>
</dbReference>
<dbReference type="InterPro" id="IPR046342">
    <property type="entry name" value="CBS_dom_sf"/>
</dbReference>
<keyword evidence="1" id="KW-0677">Repeat</keyword>
<comment type="caution">
    <text evidence="5">The sequence shown here is derived from an EMBL/GenBank/DDBJ whole genome shotgun (WGS) entry which is preliminary data.</text>
</comment>
<dbReference type="Gene3D" id="3.10.580.10">
    <property type="entry name" value="CBS-domain"/>
    <property type="match status" value="1"/>
</dbReference>
<dbReference type="InterPro" id="IPR051676">
    <property type="entry name" value="UPF0053_domain"/>
</dbReference>
<dbReference type="SUPFAM" id="SSF56176">
    <property type="entry name" value="FAD-binding/transporter-associated domain-like"/>
    <property type="match status" value="1"/>
</dbReference>